<feature type="domain" description="C-type lectin" evidence="5">
    <location>
        <begin position="40"/>
        <end position="146"/>
    </location>
</feature>
<dbReference type="CDD" id="cd00037">
    <property type="entry name" value="CLECT"/>
    <property type="match status" value="5"/>
</dbReference>
<dbReference type="EMBL" id="JASAOG010000007">
    <property type="protein sequence ID" value="KAK0067568.1"/>
    <property type="molecule type" value="Genomic_DNA"/>
</dbReference>
<dbReference type="SUPFAM" id="SSF56436">
    <property type="entry name" value="C-type lectin-like"/>
    <property type="match status" value="5"/>
</dbReference>
<feature type="domain" description="C-type lectin" evidence="5">
    <location>
        <begin position="909"/>
        <end position="1026"/>
    </location>
</feature>
<dbReference type="InterPro" id="IPR018378">
    <property type="entry name" value="C-type_lectin_CS"/>
</dbReference>
<evidence type="ECO:0000256" key="4">
    <source>
        <dbReference type="SAM" id="SignalP"/>
    </source>
</evidence>
<feature type="region of interest" description="Disordered" evidence="2">
    <location>
        <begin position="309"/>
        <end position="337"/>
    </location>
</feature>
<comment type="caution">
    <text evidence="6">The sequence shown here is derived from an EMBL/GenBank/DDBJ whole genome shotgun (WGS) entry which is preliminary data.</text>
</comment>
<evidence type="ECO:0000256" key="3">
    <source>
        <dbReference type="SAM" id="Phobius"/>
    </source>
</evidence>
<reference evidence="6" key="2">
    <citation type="submission" date="2023-04" db="EMBL/GenBank/DDBJ databases">
        <authorList>
            <person name="Bu L."/>
            <person name="Lu L."/>
            <person name="Laidemitt M.R."/>
            <person name="Zhang S.M."/>
            <person name="Mutuku M."/>
            <person name="Mkoji G."/>
            <person name="Steinauer M."/>
            <person name="Loker E.S."/>
        </authorList>
    </citation>
    <scope>NUCLEOTIDE SEQUENCE</scope>
    <source>
        <strain evidence="6">KasaAsao</strain>
        <tissue evidence="6">Whole Snail</tissue>
    </source>
</reference>
<evidence type="ECO:0000313" key="7">
    <source>
        <dbReference type="Proteomes" id="UP001233172"/>
    </source>
</evidence>
<feature type="domain" description="C-type lectin" evidence="5">
    <location>
        <begin position="451"/>
        <end position="565"/>
    </location>
</feature>
<dbReference type="InterPro" id="IPR001304">
    <property type="entry name" value="C-type_lectin-like"/>
</dbReference>
<feature type="domain" description="C-type lectin" evidence="5">
    <location>
        <begin position="179"/>
        <end position="287"/>
    </location>
</feature>
<keyword evidence="4" id="KW-0732">Signal</keyword>
<keyword evidence="3" id="KW-1133">Transmembrane helix</keyword>
<dbReference type="SMART" id="SM00034">
    <property type="entry name" value="CLECT"/>
    <property type="match status" value="5"/>
</dbReference>
<name>A0AAD8C8B5_BIOPF</name>
<sequence length="1254" mass="138768">MKTNVLSRYGQLFVILGVMCSRCRGAIGQSSSCGKGWIKYKDHCYLLVQSNVTWTEARSKCLHESSELTSIHSLEENKFLSSRLPNNSEFWIGLESWKLRKDNHWTDKSSLNFLGFSVRSEDVLKFSTGFCVYIEQKSGYWKTSDCRFISISGYICKRPAYNGPANTQSQFQVACTKERPSSCYTLYTESRPWEEAQRLCREQNQNLVTITDRQTLLYLKSIVELNVISIWTGISLHNGSFKWDTGDIQDPYSWVSTDKEAVSGCVALQSFVWKAHNCNNSLPFLCENRQDTAMNKHDIAMNKQDTAMNKQDTAMKKQDTAMKKQDTAMKKQDTAMKKQDTAMNWLDTSMNRQNTATNRPDTSINRQDTSMNWPDTSIDDTMSRMSLATLTRFVVSPRLVPGLHSQTISRPKQILDETDNDKFVVGKSRPKSLVIREAANDVQCPYGWIQNMDKCYKVMKKGEDWHGARKYCENLGANLPSIHSSLENGFLTSIAIRYGVYEIWIGLHDSSQETVFEWTDGTSYNFQRWLAGEPNNYRASEDCVELYHGNWNDDNCNYVRPYVCVKKLVPITAVTNSSAGPATRPGVTTLLAITTTVHVVSKSSIPATISEVSKSSLPATTSEVSKTSLPATTSEVSKTSLPATTSEVSKSSLPATTSEVSKTSLPATTSEVSKTSLPATTSEVSKTSLPATTSEVSKSSLPATTSEVSKSLLPATTSEVSKTSLPATTSEVSKTSLPATTSEVSKTSLPATTSEVSKTSLPATTSEVSKSSLPATTSEVSKSLLPATTSEVSKTSLPATTSEVSKSSLPATTSDVSKSSLPTTTSKASKSAILTKTSGVSKSTSIPTTALRIPKSTSIPTTALRIPKSTSIPTTALRIPKSTSIPTTSSGASKSSSSPAKCPEKFQKFHTSCYLVVSQLETWDEARSSCQACGADLAKTEHVLQLSKMTLLLADYGVIKPAWIGIKQMDGSRIEWTDRTPVRRFFWANNKTSIDSANRSTPFCVSLSDSKWRRTDCREKRAYICQIKLVRPTAKVPLLNNETLCKDGKSVQHGDYCYLMTKHQVSWPEADHVCKHRGMQLVSIHSNSQTNFLVNYTQHTSETLYYWIGLVSYRNGSFHWSDGSSITYDNWAEDPREDSEEKCAVLDSNKGRWYPTNCRTESHGYICSSHSRDVKILPSSEPVRPYISGGVRAAIVVAALSACGLLVFAVVFLLRRRRRRQPSDEELLNSTAFENALYVSSRTEDEQTTFTANV</sequence>
<proteinExistence type="predicted"/>
<feature type="domain" description="C-type lectin" evidence="5">
    <location>
        <begin position="1053"/>
        <end position="1158"/>
    </location>
</feature>
<dbReference type="AlphaFoldDB" id="A0AAD8C8B5"/>
<organism evidence="6 7">
    <name type="scientific">Biomphalaria pfeifferi</name>
    <name type="common">Bloodfluke planorb</name>
    <name type="synonym">Freshwater snail</name>
    <dbReference type="NCBI Taxonomy" id="112525"/>
    <lineage>
        <taxon>Eukaryota</taxon>
        <taxon>Metazoa</taxon>
        <taxon>Spiralia</taxon>
        <taxon>Lophotrochozoa</taxon>
        <taxon>Mollusca</taxon>
        <taxon>Gastropoda</taxon>
        <taxon>Heterobranchia</taxon>
        <taxon>Euthyneura</taxon>
        <taxon>Panpulmonata</taxon>
        <taxon>Hygrophila</taxon>
        <taxon>Lymnaeoidea</taxon>
        <taxon>Planorbidae</taxon>
        <taxon>Biomphalaria</taxon>
    </lineage>
</organism>
<evidence type="ECO:0000256" key="1">
    <source>
        <dbReference type="ARBA" id="ARBA00023157"/>
    </source>
</evidence>
<dbReference type="PROSITE" id="PS50041">
    <property type="entry name" value="C_TYPE_LECTIN_2"/>
    <property type="match status" value="5"/>
</dbReference>
<evidence type="ECO:0000256" key="2">
    <source>
        <dbReference type="SAM" id="MobiDB-lite"/>
    </source>
</evidence>
<keyword evidence="3" id="KW-0812">Transmembrane</keyword>
<dbReference type="Proteomes" id="UP001233172">
    <property type="component" value="Unassembled WGS sequence"/>
</dbReference>
<dbReference type="Gene3D" id="3.10.100.10">
    <property type="entry name" value="Mannose-Binding Protein A, subunit A"/>
    <property type="match status" value="5"/>
</dbReference>
<feature type="region of interest" description="Disordered" evidence="2">
    <location>
        <begin position="352"/>
        <end position="374"/>
    </location>
</feature>
<feature type="region of interest" description="Disordered" evidence="2">
    <location>
        <begin position="875"/>
        <end position="898"/>
    </location>
</feature>
<dbReference type="InterPro" id="IPR016186">
    <property type="entry name" value="C-type_lectin-like/link_sf"/>
</dbReference>
<evidence type="ECO:0000313" key="6">
    <source>
        <dbReference type="EMBL" id="KAK0067568.1"/>
    </source>
</evidence>
<dbReference type="PROSITE" id="PS00615">
    <property type="entry name" value="C_TYPE_LECTIN_1"/>
    <property type="match status" value="1"/>
</dbReference>
<feature type="region of interest" description="Disordered" evidence="2">
    <location>
        <begin position="612"/>
        <end position="832"/>
    </location>
</feature>
<protein>
    <submittedName>
        <fullName evidence="6">Lymphocyte antigen 75</fullName>
    </submittedName>
</protein>
<dbReference type="InterPro" id="IPR016187">
    <property type="entry name" value="CTDL_fold"/>
</dbReference>
<accession>A0AAD8C8B5</accession>
<gene>
    <name evidence="6" type="ORF">Bpfe_003075</name>
</gene>
<keyword evidence="3" id="KW-0472">Membrane</keyword>
<feature type="chain" id="PRO_5041940874" evidence="4">
    <location>
        <begin position="29"/>
        <end position="1254"/>
    </location>
</feature>
<evidence type="ECO:0000259" key="5">
    <source>
        <dbReference type="PROSITE" id="PS50041"/>
    </source>
</evidence>
<keyword evidence="7" id="KW-1185">Reference proteome</keyword>
<feature type="compositionally biased region" description="Basic and acidic residues" evidence="2">
    <location>
        <begin position="313"/>
        <end position="337"/>
    </location>
</feature>
<dbReference type="InterPro" id="IPR050111">
    <property type="entry name" value="C-type_lectin/snaclec_domain"/>
</dbReference>
<feature type="signal peptide" evidence="4">
    <location>
        <begin position="1"/>
        <end position="28"/>
    </location>
</feature>
<keyword evidence="1" id="KW-1015">Disulfide bond</keyword>
<feature type="compositionally biased region" description="Low complexity" evidence="2">
    <location>
        <begin position="879"/>
        <end position="898"/>
    </location>
</feature>
<feature type="transmembrane region" description="Helical" evidence="3">
    <location>
        <begin position="1193"/>
        <end position="1214"/>
    </location>
</feature>
<reference evidence="6" key="1">
    <citation type="journal article" date="2023" name="PLoS Negl. Trop. Dis.">
        <title>A genome sequence for Biomphalaria pfeifferi, the major vector snail for the human-infecting parasite Schistosoma mansoni.</title>
        <authorList>
            <person name="Bu L."/>
            <person name="Lu L."/>
            <person name="Laidemitt M.R."/>
            <person name="Zhang S.M."/>
            <person name="Mutuku M."/>
            <person name="Mkoji G."/>
            <person name="Steinauer M."/>
            <person name="Loker E.S."/>
        </authorList>
    </citation>
    <scope>NUCLEOTIDE SEQUENCE</scope>
    <source>
        <strain evidence="6">KasaAsao</strain>
    </source>
</reference>
<dbReference type="PANTHER" id="PTHR22803">
    <property type="entry name" value="MANNOSE, PHOSPHOLIPASE, LECTIN RECEPTOR RELATED"/>
    <property type="match status" value="1"/>
</dbReference>
<dbReference type="Pfam" id="PF00059">
    <property type="entry name" value="Lectin_C"/>
    <property type="match status" value="5"/>
</dbReference>